<dbReference type="AlphaFoldDB" id="A0A2V3VVS0"/>
<feature type="active site" description="Proton donor/acceptor" evidence="4">
    <location>
        <position position="142"/>
    </location>
</feature>
<feature type="active site" description="Acyl-thioester intermediate" evidence="2">
    <location>
        <position position="235"/>
    </location>
</feature>
<dbReference type="InterPro" id="IPR015986">
    <property type="entry name" value="SrtB_Firmicute"/>
</dbReference>
<dbReference type="CDD" id="cd05826">
    <property type="entry name" value="Sortase_B"/>
    <property type="match status" value="1"/>
</dbReference>
<gene>
    <name evidence="5" type="ORF">DFR56_110151</name>
</gene>
<evidence type="ECO:0000313" key="5">
    <source>
        <dbReference type="EMBL" id="PXW85650.1"/>
    </source>
</evidence>
<protein>
    <submittedName>
        <fullName evidence="5">Sortase B</fullName>
    </submittedName>
</protein>
<feature type="site" description="Transition state stabilizer" evidence="3">
    <location>
        <position position="245"/>
    </location>
</feature>
<comment type="caution">
    <text evidence="5">The sequence shown here is derived from an EMBL/GenBank/DDBJ whole genome shotgun (WGS) entry which is preliminary data.</text>
</comment>
<dbReference type="PIRSF" id="PIRSF030150">
    <property type="entry name" value="UCP030150"/>
    <property type="match status" value="1"/>
</dbReference>
<organism evidence="5 6">
    <name type="scientific">Pseudogracilibacillus auburnensis</name>
    <dbReference type="NCBI Taxonomy" id="1494959"/>
    <lineage>
        <taxon>Bacteria</taxon>
        <taxon>Bacillati</taxon>
        <taxon>Bacillota</taxon>
        <taxon>Bacilli</taxon>
        <taxon>Bacillales</taxon>
        <taxon>Bacillaceae</taxon>
        <taxon>Pseudogracilibacillus</taxon>
    </lineage>
</organism>
<sequence>MNETKRPNRIKKRISRFFTLVCLIVFIYSIYALSDIGLDYYHNRQVLAEVQQIYHSFDQEEEIIDPLEVRKQFNELHEINSEIVGWIAIDDTKINYPILQAENNDYYLTRNYKGEESRAGSIFMDYRNELQLDNQNIVLYGHRMKDETMFNQLTKYVDKDFFTHHSKVYFDTLYGSYDAEVFAVYYTTTDFDYIQTEFESRDEYKSLLEEIHEKSIYQTDVSVSEDDQMITLSTCDYTLDPDEGRLVVHAKLVEKE</sequence>
<keyword evidence="1" id="KW-0378">Hydrolase</keyword>
<dbReference type="InterPro" id="IPR023365">
    <property type="entry name" value="Sortase_dom-sf"/>
</dbReference>
<evidence type="ECO:0000256" key="4">
    <source>
        <dbReference type="PIRSR" id="PIRSR605754-1"/>
    </source>
</evidence>
<dbReference type="OrthoDB" id="9806013at2"/>
<dbReference type="SUPFAM" id="SSF63817">
    <property type="entry name" value="Sortase"/>
    <property type="match status" value="1"/>
</dbReference>
<dbReference type="EMBL" id="QJJQ01000010">
    <property type="protein sequence ID" value="PXW85650.1"/>
    <property type="molecule type" value="Genomic_DNA"/>
</dbReference>
<evidence type="ECO:0000256" key="3">
    <source>
        <dbReference type="PIRSR" id="PIRSR030150-2"/>
    </source>
</evidence>
<dbReference type="NCBIfam" id="TIGR03064">
    <property type="entry name" value="sortase_srtB"/>
    <property type="match status" value="1"/>
</dbReference>
<evidence type="ECO:0000256" key="2">
    <source>
        <dbReference type="PIRSR" id="PIRSR030150-1"/>
    </source>
</evidence>
<dbReference type="Pfam" id="PF04203">
    <property type="entry name" value="Sortase"/>
    <property type="match status" value="1"/>
</dbReference>
<dbReference type="InterPro" id="IPR005754">
    <property type="entry name" value="Sortase"/>
</dbReference>
<name>A0A2V3VVS0_9BACI</name>
<dbReference type="Proteomes" id="UP000247978">
    <property type="component" value="Unassembled WGS sequence"/>
</dbReference>
<dbReference type="InterPro" id="IPR009835">
    <property type="entry name" value="SrtB"/>
</dbReference>
<dbReference type="RefSeq" id="WP_110396106.1">
    <property type="nucleotide sequence ID" value="NZ_JADIJL010000018.1"/>
</dbReference>
<evidence type="ECO:0000256" key="1">
    <source>
        <dbReference type="ARBA" id="ARBA00022801"/>
    </source>
</evidence>
<dbReference type="GO" id="GO:0016787">
    <property type="term" value="F:hydrolase activity"/>
    <property type="evidence" value="ECO:0007669"/>
    <property type="project" value="UniProtKB-KW"/>
</dbReference>
<reference evidence="5 6" key="1">
    <citation type="submission" date="2018-05" db="EMBL/GenBank/DDBJ databases">
        <title>Genomic Encyclopedia of Type Strains, Phase IV (KMG-IV): sequencing the most valuable type-strain genomes for metagenomic binning, comparative biology and taxonomic classification.</title>
        <authorList>
            <person name="Goeker M."/>
        </authorList>
    </citation>
    <scope>NUCLEOTIDE SEQUENCE [LARGE SCALE GENOMIC DNA]</scope>
    <source>
        <strain evidence="5 6">DSM 28556</strain>
    </source>
</reference>
<accession>A0A2V3VVS0</accession>
<proteinExistence type="predicted"/>
<keyword evidence="6" id="KW-1185">Reference proteome</keyword>
<evidence type="ECO:0000313" key="6">
    <source>
        <dbReference type="Proteomes" id="UP000247978"/>
    </source>
</evidence>
<dbReference type="Gene3D" id="2.40.260.10">
    <property type="entry name" value="Sortase"/>
    <property type="match status" value="1"/>
</dbReference>